<gene>
    <name evidence="4" type="ORF">P3TCK_04896</name>
</gene>
<dbReference type="RefSeq" id="WP_006228987.1">
    <property type="nucleotide sequence ID" value="NZ_CH724134.1"/>
</dbReference>
<dbReference type="PANTHER" id="PTHR43046:SF14">
    <property type="entry name" value="MUTT_NUDIX FAMILY PROTEIN"/>
    <property type="match status" value="1"/>
</dbReference>
<dbReference type="OrthoDB" id="9787476at2"/>
<evidence type="ECO:0000256" key="2">
    <source>
        <dbReference type="ARBA" id="ARBA00022801"/>
    </source>
</evidence>
<dbReference type="EMBL" id="AAPH01000001">
    <property type="protein sequence ID" value="EAS45686.1"/>
    <property type="molecule type" value="Genomic_DNA"/>
</dbReference>
<protein>
    <submittedName>
        <fullName evidence="4">MutT/nudix family protein</fullName>
    </submittedName>
</protein>
<dbReference type="Proteomes" id="UP000003789">
    <property type="component" value="Unassembled WGS sequence"/>
</dbReference>
<dbReference type="InterPro" id="IPR015797">
    <property type="entry name" value="NUDIX_hydrolase-like_dom_sf"/>
</dbReference>
<dbReference type="AlphaFoldDB" id="Q1ZA06"/>
<dbReference type="Gene3D" id="3.90.79.10">
    <property type="entry name" value="Nucleoside Triphosphate Pyrophosphohydrolase"/>
    <property type="match status" value="1"/>
</dbReference>
<dbReference type="InterPro" id="IPR000086">
    <property type="entry name" value="NUDIX_hydrolase_dom"/>
</dbReference>
<keyword evidence="2" id="KW-0378">Hydrolase</keyword>
<evidence type="ECO:0000259" key="3">
    <source>
        <dbReference type="PROSITE" id="PS51462"/>
    </source>
</evidence>
<accession>Q1ZA06</accession>
<evidence type="ECO:0000256" key="1">
    <source>
        <dbReference type="ARBA" id="ARBA00001946"/>
    </source>
</evidence>
<dbReference type="Pfam" id="PF00293">
    <property type="entry name" value="NUDIX"/>
    <property type="match status" value="1"/>
</dbReference>
<dbReference type="CDD" id="cd18883">
    <property type="entry name" value="NUDIX_MutT_Nudt1"/>
    <property type="match status" value="1"/>
</dbReference>
<comment type="cofactor">
    <cofactor evidence="1">
        <name>Mg(2+)</name>
        <dbReference type="ChEBI" id="CHEBI:18420"/>
    </cofactor>
</comment>
<name>Q1ZA06_9GAMM</name>
<dbReference type="HOGENOM" id="CLU_037162_18_0_6"/>
<sequence length="147" mass="16484">MTFHYTARGILISDGHVLLVRVISDDKTFLPGGHIDHAEPAPIALERELMEEACLSVKAGRFIGAVENQWDAKGTINVESCMLFELNCSSLSRSDPIQSNEAHLEYLWVPIQDLEMHQLYPKILRDLVCQLDASTLTSAFWASEPLM</sequence>
<comment type="caution">
    <text evidence="4">The sequence shown here is derived from an EMBL/GenBank/DDBJ whole genome shotgun (WGS) entry which is preliminary data.</text>
</comment>
<dbReference type="PANTHER" id="PTHR43046">
    <property type="entry name" value="GDP-MANNOSE MANNOSYL HYDROLASE"/>
    <property type="match status" value="1"/>
</dbReference>
<dbReference type="PROSITE" id="PS51462">
    <property type="entry name" value="NUDIX"/>
    <property type="match status" value="1"/>
</dbReference>
<dbReference type="GO" id="GO:0016787">
    <property type="term" value="F:hydrolase activity"/>
    <property type="evidence" value="ECO:0007669"/>
    <property type="project" value="UniProtKB-KW"/>
</dbReference>
<evidence type="ECO:0000313" key="4">
    <source>
        <dbReference type="EMBL" id="EAS45686.1"/>
    </source>
</evidence>
<feature type="domain" description="Nudix hydrolase" evidence="3">
    <location>
        <begin position="2"/>
        <end position="131"/>
    </location>
</feature>
<proteinExistence type="predicted"/>
<evidence type="ECO:0000313" key="5">
    <source>
        <dbReference type="Proteomes" id="UP000003789"/>
    </source>
</evidence>
<reference evidence="4 5" key="1">
    <citation type="submission" date="2006-03" db="EMBL/GenBank/DDBJ databases">
        <authorList>
            <person name="Bartlett D.H."/>
            <person name="Valle G."/>
            <person name="Lauro F.M."/>
            <person name="Vezzi A."/>
            <person name="Simonato F."/>
            <person name="Eloe E."/>
            <person name="Vitulo N."/>
            <person name="Stratton T.K."/>
            <person name="D'angelo M."/>
            <person name="Ferriera S."/>
            <person name="Johnson J."/>
            <person name="Kravitz S."/>
            <person name="Beeson K."/>
            <person name="Sutton G."/>
            <person name="Rogers Y."/>
            <person name="Friedman R."/>
            <person name="Frazier M."/>
            <person name="Venter J.C."/>
        </authorList>
    </citation>
    <scope>NUCLEOTIDE SEQUENCE [LARGE SCALE GENOMIC DNA]</scope>
    <source>
        <strain evidence="4 5">3TCK</strain>
    </source>
</reference>
<dbReference type="SUPFAM" id="SSF55811">
    <property type="entry name" value="Nudix"/>
    <property type="match status" value="1"/>
</dbReference>
<organism evidence="4 5">
    <name type="scientific">Photobacterium profundum 3TCK</name>
    <dbReference type="NCBI Taxonomy" id="314280"/>
    <lineage>
        <taxon>Bacteria</taxon>
        <taxon>Pseudomonadati</taxon>
        <taxon>Pseudomonadota</taxon>
        <taxon>Gammaproteobacteria</taxon>
        <taxon>Vibrionales</taxon>
        <taxon>Vibrionaceae</taxon>
        <taxon>Photobacterium</taxon>
    </lineage>
</organism>